<dbReference type="AlphaFoldDB" id="A0A2R4MHP3"/>
<evidence type="ECO:0000313" key="3">
    <source>
        <dbReference type="EMBL" id="AVX05490.1"/>
    </source>
</evidence>
<dbReference type="InterPro" id="IPR058163">
    <property type="entry name" value="LysR-type_TF_proteobact-type"/>
</dbReference>
<feature type="domain" description="LysR substrate-binding" evidence="2">
    <location>
        <begin position="2"/>
        <end position="139"/>
    </location>
</feature>
<dbReference type="PANTHER" id="PTHR30537">
    <property type="entry name" value="HTH-TYPE TRANSCRIPTIONAL REGULATOR"/>
    <property type="match status" value="1"/>
</dbReference>
<proteinExistence type="inferred from homology"/>
<accession>A0A2R4MHP3</accession>
<dbReference type="Proteomes" id="UP000258927">
    <property type="component" value="Chromosome"/>
</dbReference>
<protein>
    <recommendedName>
        <fullName evidence="2">LysR substrate-binding domain-containing protein</fullName>
    </recommendedName>
</protein>
<dbReference type="InterPro" id="IPR005119">
    <property type="entry name" value="LysR_subst-bd"/>
</dbReference>
<dbReference type="Pfam" id="PF03466">
    <property type="entry name" value="LysR_substrate"/>
    <property type="match status" value="1"/>
</dbReference>
<organism evidence="3 4">
    <name type="scientific">Maritalea myrionectae</name>
    <dbReference type="NCBI Taxonomy" id="454601"/>
    <lineage>
        <taxon>Bacteria</taxon>
        <taxon>Pseudomonadati</taxon>
        <taxon>Pseudomonadota</taxon>
        <taxon>Alphaproteobacteria</taxon>
        <taxon>Hyphomicrobiales</taxon>
        <taxon>Devosiaceae</taxon>
        <taxon>Maritalea</taxon>
    </lineage>
</organism>
<evidence type="ECO:0000259" key="2">
    <source>
        <dbReference type="Pfam" id="PF03466"/>
    </source>
</evidence>
<dbReference type="STRING" id="1122213.GCA_000423365_00623"/>
<evidence type="ECO:0000256" key="1">
    <source>
        <dbReference type="ARBA" id="ARBA00009437"/>
    </source>
</evidence>
<gene>
    <name evidence="3" type="ORF">MXMO3_02982</name>
</gene>
<evidence type="ECO:0000313" key="4">
    <source>
        <dbReference type="Proteomes" id="UP000258927"/>
    </source>
</evidence>
<dbReference type="KEGG" id="mmyr:MXMO3_02982"/>
<keyword evidence="4" id="KW-1185">Reference proteome</keyword>
<name>A0A2R4MHP3_9HYPH</name>
<dbReference type="PANTHER" id="PTHR30537:SF5">
    <property type="entry name" value="HTH-TYPE TRANSCRIPTIONAL ACTIVATOR TTDR-RELATED"/>
    <property type="match status" value="1"/>
</dbReference>
<dbReference type="Gene3D" id="3.40.190.10">
    <property type="entry name" value="Periplasmic binding protein-like II"/>
    <property type="match status" value="2"/>
</dbReference>
<comment type="similarity">
    <text evidence="1">Belongs to the LysR transcriptional regulatory family.</text>
</comment>
<sequence>MDTRYRVCASPHYLAHNEDLKVPQDLVRHQCLRFALPEYRTHWRFKTQENAAFEVNVAGHLVITNALSLRRAALAGFGPALMADWLVASDLAEGRLVDLFPNHECTATEFDTAAFALYPSRAYLPQKVRVMIDFLREKLGSR</sequence>
<dbReference type="CDD" id="cd08422">
    <property type="entry name" value="PBP2_CrgA_like"/>
    <property type="match status" value="1"/>
</dbReference>
<dbReference type="SUPFAM" id="SSF53850">
    <property type="entry name" value="Periplasmic binding protein-like II"/>
    <property type="match status" value="1"/>
</dbReference>
<dbReference type="EMBL" id="CP021330">
    <property type="protein sequence ID" value="AVX05490.1"/>
    <property type="molecule type" value="Genomic_DNA"/>
</dbReference>
<reference evidence="3 4" key="1">
    <citation type="submission" date="2017-05" db="EMBL/GenBank/DDBJ databases">
        <title>Genome Analysis of Maritalea myrionectae HL2708#5.</title>
        <authorList>
            <consortium name="Cotde Inc.-PKNU"/>
            <person name="Jang D."/>
            <person name="Oh H.-M."/>
        </authorList>
    </citation>
    <scope>NUCLEOTIDE SEQUENCE [LARGE SCALE GENOMIC DNA]</scope>
    <source>
        <strain evidence="3 4">HL2708#5</strain>
    </source>
</reference>